<reference evidence="1" key="1">
    <citation type="submission" date="2020-05" db="EMBL/GenBank/DDBJ databases">
        <title>Large-scale comparative analyses of tick genomes elucidate their genetic diversity and vector capacities.</title>
        <authorList>
            <person name="Jia N."/>
            <person name="Wang J."/>
            <person name="Shi W."/>
            <person name="Du L."/>
            <person name="Sun Y."/>
            <person name="Zhan W."/>
            <person name="Jiang J."/>
            <person name="Wang Q."/>
            <person name="Zhang B."/>
            <person name="Ji P."/>
            <person name="Sakyi L.B."/>
            <person name="Cui X."/>
            <person name="Yuan T."/>
            <person name="Jiang B."/>
            <person name="Yang W."/>
            <person name="Lam T.T.-Y."/>
            <person name="Chang Q."/>
            <person name="Ding S."/>
            <person name="Wang X."/>
            <person name="Zhu J."/>
            <person name="Ruan X."/>
            <person name="Zhao L."/>
            <person name="Wei J."/>
            <person name="Que T."/>
            <person name="Du C."/>
            <person name="Cheng J."/>
            <person name="Dai P."/>
            <person name="Han X."/>
            <person name="Huang E."/>
            <person name="Gao Y."/>
            <person name="Liu J."/>
            <person name="Shao H."/>
            <person name="Ye R."/>
            <person name="Li L."/>
            <person name="Wei W."/>
            <person name="Wang X."/>
            <person name="Wang C."/>
            <person name="Yang T."/>
            <person name="Huo Q."/>
            <person name="Li W."/>
            <person name="Guo W."/>
            <person name="Chen H."/>
            <person name="Zhou L."/>
            <person name="Ni X."/>
            <person name="Tian J."/>
            <person name="Zhou Y."/>
            <person name="Sheng Y."/>
            <person name="Liu T."/>
            <person name="Pan Y."/>
            <person name="Xia L."/>
            <person name="Li J."/>
            <person name="Zhao F."/>
            <person name="Cao W."/>
        </authorList>
    </citation>
    <scope>NUCLEOTIDE SEQUENCE</scope>
    <source>
        <strain evidence="1">Hyas-2018</strain>
    </source>
</reference>
<evidence type="ECO:0000313" key="1">
    <source>
        <dbReference type="EMBL" id="KAH6940151.1"/>
    </source>
</evidence>
<gene>
    <name evidence="1" type="ORF">HPB50_025959</name>
</gene>
<sequence length="119" mass="12872">MVNTLDRPCVEEATSARIHLPPLTSQVDAFSCVRHRNESPVSNKVRTARRTAGRIVAGESGNDKALIDVGSANTRARSCKQQQKEVAANPGRQLGASSALTFDDSLCLHLYTFTYVAQA</sequence>
<dbReference type="EMBL" id="CM023482">
    <property type="protein sequence ID" value="KAH6940151.1"/>
    <property type="molecule type" value="Genomic_DNA"/>
</dbReference>
<accession>A0ACB7T1N4</accession>
<comment type="caution">
    <text evidence="1">The sequence shown here is derived from an EMBL/GenBank/DDBJ whole genome shotgun (WGS) entry which is preliminary data.</text>
</comment>
<evidence type="ECO:0000313" key="2">
    <source>
        <dbReference type="Proteomes" id="UP000821845"/>
    </source>
</evidence>
<keyword evidence="2" id="KW-1185">Reference proteome</keyword>
<protein>
    <submittedName>
        <fullName evidence="1">Uncharacterized protein</fullName>
    </submittedName>
</protein>
<proteinExistence type="predicted"/>
<name>A0ACB7T1N4_HYAAI</name>
<dbReference type="Proteomes" id="UP000821845">
    <property type="component" value="Chromosome 2"/>
</dbReference>
<organism evidence="1 2">
    <name type="scientific">Hyalomma asiaticum</name>
    <name type="common">Tick</name>
    <dbReference type="NCBI Taxonomy" id="266040"/>
    <lineage>
        <taxon>Eukaryota</taxon>
        <taxon>Metazoa</taxon>
        <taxon>Ecdysozoa</taxon>
        <taxon>Arthropoda</taxon>
        <taxon>Chelicerata</taxon>
        <taxon>Arachnida</taxon>
        <taxon>Acari</taxon>
        <taxon>Parasitiformes</taxon>
        <taxon>Ixodida</taxon>
        <taxon>Ixodoidea</taxon>
        <taxon>Ixodidae</taxon>
        <taxon>Hyalomminae</taxon>
        <taxon>Hyalomma</taxon>
    </lineage>
</organism>